<dbReference type="PANTHER" id="PTHR34605:SF3">
    <property type="entry name" value="P CELL-TYPE AGGLUTINATION PROTEIN MAP4-LIKE-RELATED"/>
    <property type="match status" value="1"/>
</dbReference>
<dbReference type="InterPro" id="IPR002104">
    <property type="entry name" value="Integrase_catalytic"/>
</dbReference>
<dbReference type="InterPro" id="IPR010998">
    <property type="entry name" value="Integrase_recombinase_N"/>
</dbReference>
<feature type="compositionally biased region" description="Acidic residues" evidence="1">
    <location>
        <begin position="84"/>
        <end position="96"/>
    </location>
</feature>
<dbReference type="Pfam" id="PF00589">
    <property type="entry name" value="Phage_integrase"/>
    <property type="match status" value="1"/>
</dbReference>
<keyword evidence="4" id="KW-1185">Reference proteome</keyword>
<protein>
    <recommendedName>
        <fullName evidence="2">Tyr recombinase domain-containing protein</fullName>
    </recommendedName>
</protein>
<gene>
    <name evidence="3" type="ORF">OFUS_LOCUS15077</name>
</gene>
<dbReference type="OrthoDB" id="6149526at2759"/>
<dbReference type="EMBL" id="CAIIXF020000007">
    <property type="protein sequence ID" value="CAH1789773.1"/>
    <property type="molecule type" value="Genomic_DNA"/>
</dbReference>
<feature type="compositionally biased region" description="Basic and acidic residues" evidence="1">
    <location>
        <begin position="124"/>
        <end position="134"/>
    </location>
</feature>
<dbReference type="InterPro" id="IPR013762">
    <property type="entry name" value="Integrase-like_cat_sf"/>
</dbReference>
<sequence>MPTTRGPGKRKTKSPTQATASTSSTQSTQSSQPPKKRSKQQTNNKNKDDGSLIEAVTEAVMSKLSPKLDELFQKSASSAKNDESSSDDSSDEDEIFESGSGRSEIASAISQLVTQDGPRKKTRTLAEPRTRESNYRSQLRDRIDVLMNKSLAPSTKTTYIRAWKKYIDFHKRVTAKTRSKVFPVTSTRLSSFIAHLSLENYASATITTMVSAISYYHKMCNKTDPADSFLIRKILKGLLKASPSLDSRLPISEKILAKLIGVLPLLFTSKYEITLMTAMFSLAYHAFLRLSEFTTGGLASHALEFNMVKIMKKSIIVAFKDYKHNVSTTPFRLHIKRSLLSKICAVRLMKEYVEFRKRVLTDNNQLFILNDGSPVTRQYFCKHLEVAVCANNLEKSKYTSHSFRIGSSTDLITKYKFSEEQVAKMGRWKIKAVKRYIRVNAM</sequence>
<dbReference type="Gene3D" id="1.10.150.130">
    <property type="match status" value="1"/>
</dbReference>
<evidence type="ECO:0000313" key="3">
    <source>
        <dbReference type="EMBL" id="CAH1789773.1"/>
    </source>
</evidence>
<dbReference type="PANTHER" id="PTHR34605">
    <property type="entry name" value="PHAGE_INTEGRASE DOMAIN-CONTAINING PROTEIN"/>
    <property type="match status" value="1"/>
</dbReference>
<dbReference type="SUPFAM" id="SSF56349">
    <property type="entry name" value="DNA breaking-rejoining enzymes"/>
    <property type="match status" value="1"/>
</dbReference>
<dbReference type="InterPro" id="IPR052925">
    <property type="entry name" value="Phage_Integrase-like_Recomb"/>
</dbReference>
<feature type="domain" description="Tyr recombinase" evidence="2">
    <location>
        <begin position="277"/>
        <end position="440"/>
    </location>
</feature>
<reference evidence="3" key="1">
    <citation type="submission" date="2022-03" db="EMBL/GenBank/DDBJ databases">
        <authorList>
            <person name="Martin C."/>
        </authorList>
    </citation>
    <scope>NUCLEOTIDE SEQUENCE</scope>
</reference>
<evidence type="ECO:0000313" key="4">
    <source>
        <dbReference type="Proteomes" id="UP000749559"/>
    </source>
</evidence>
<comment type="caution">
    <text evidence="3">The sequence shown here is derived from an EMBL/GenBank/DDBJ whole genome shotgun (WGS) entry which is preliminary data.</text>
</comment>
<evidence type="ECO:0000259" key="2">
    <source>
        <dbReference type="Pfam" id="PF00589"/>
    </source>
</evidence>
<dbReference type="GO" id="GO:0015074">
    <property type="term" value="P:DNA integration"/>
    <property type="evidence" value="ECO:0007669"/>
    <property type="project" value="InterPro"/>
</dbReference>
<name>A0A8J1UT56_OWEFU</name>
<evidence type="ECO:0000256" key="1">
    <source>
        <dbReference type="SAM" id="MobiDB-lite"/>
    </source>
</evidence>
<dbReference type="GO" id="GO:0006310">
    <property type="term" value="P:DNA recombination"/>
    <property type="evidence" value="ECO:0007669"/>
    <property type="project" value="InterPro"/>
</dbReference>
<organism evidence="3 4">
    <name type="scientific">Owenia fusiformis</name>
    <name type="common">Polychaete worm</name>
    <dbReference type="NCBI Taxonomy" id="6347"/>
    <lineage>
        <taxon>Eukaryota</taxon>
        <taxon>Metazoa</taxon>
        <taxon>Spiralia</taxon>
        <taxon>Lophotrochozoa</taxon>
        <taxon>Annelida</taxon>
        <taxon>Polychaeta</taxon>
        <taxon>Sedentaria</taxon>
        <taxon>Canalipalpata</taxon>
        <taxon>Sabellida</taxon>
        <taxon>Oweniida</taxon>
        <taxon>Oweniidae</taxon>
        <taxon>Owenia</taxon>
    </lineage>
</organism>
<dbReference type="Gene3D" id="1.10.443.10">
    <property type="entry name" value="Intergrase catalytic core"/>
    <property type="match status" value="1"/>
</dbReference>
<feature type="region of interest" description="Disordered" evidence="1">
    <location>
        <begin position="1"/>
        <end position="54"/>
    </location>
</feature>
<dbReference type="Proteomes" id="UP000749559">
    <property type="component" value="Unassembled WGS sequence"/>
</dbReference>
<feature type="region of interest" description="Disordered" evidence="1">
    <location>
        <begin position="74"/>
        <end position="134"/>
    </location>
</feature>
<dbReference type="GO" id="GO:0003677">
    <property type="term" value="F:DNA binding"/>
    <property type="evidence" value="ECO:0007669"/>
    <property type="project" value="InterPro"/>
</dbReference>
<proteinExistence type="predicted"/>
<accession>A0A8J1UT56</accession>
<dbReference type="AlphaFoldDB" id="A0A8J1UT56"/>
<feature type="compositionally biased region" description="Low complexity" evidence="1">
    <location>
        <begin position="14"/>
        <end position="33"/>
    </location>
</feature>
<dbReference type="SUPFAM" id="SSF47823">
    <property type="entry name" value="lambda integrase-like, N-terminal domain"/>
    <property type="match status" value="1"/>
</dbReference>
<dbReference type="InterPro" id="IPR011010">
    <property type="entry name" value="DNA_brk_join_enz"/>
</dbReference>